<proteinExistence type="predicted"/>
<evidence type="ECO:0000256" key="2">
    <source>
        <dbReference type="ARBA" id="ARBA00022692"/>
    </source>
</evidence>
<dbReference type="PROSITE" id="PS50262">
    <property type="entry name" value="G_PROTEIN_RECEP_F1_2"/>
    <property type="match status" value="1"/>
</dbReference>
<accession>A0AAF3EY11</accession>
<dbReference type="GO" id="GO:0016020">
    <property type="term" value="C:membrane"/>
    <property type="evidence" value="ECO:0007669"/>
    <property type="project" value="UniProtKB-SubCell"/>
</dbReference>
<evidence type="ECO:0000256" key="1">
    <source>
        <dbReference type="ARBA" id="ARBA00004370"/>
    </source>
</evidence>
<reference evidence="8" key="1">
    <citation type="submission" date="2024-02" db="UniProtKB">
        <authorList>
            <consortium name="WormBaseParasite"/>
        </authorList>
    </citation>
    <scope>IDENTIFICATION</scope>
</reference>
<keyword evidence="3 5" id="KW-1133">Transmembrane helix</keyword>
<protein>
    <recommendedName>
        <fullName evidence="6">G-protein coupled receptors family 1 profile domain-containing protein</fullName>
    </recommendedName>
</protein>
<evidence type="ECO:0000256" key="5">
    <source>
        <dbReference type="SAM" id="Phobius"/>
    </source>
</evidence>
<dbReference type="InterPro" id="IPR017452">
    <property type="entry name" value="GPCR_Rhodpsn_7TM"/>
</dbReference>
<dbReference type="SUPFAM" id="SSF81321">
    <property type="entry name" value="Family A G protein-coupled receptor-like"/>
    <property type="match status" value="1"/>
</dbReference>
<sequence length="294" mass="33472">MIISKKKLRNQNELLVIGYYCFNESLLAFGGCFFAIRRLLISLHQEDWPLVPRMNCITHPALVIILFTYYSVPLAEINLTFDRILALYFPLLYMRIPLRNVLVILVVITVISGSVTTLSIIDTSIEERANKTMISQGCYLDTYTRLTYYGMYFGKVVLYLSCCLLYIPVLWKVRSIMKNSTSERMRATARASLVIGLLIAALLIFIIIPTLILTILFPSPNGLLVFYNVLLLKPWMNVIVALLLFKDLRSTIKAVLYGLSGWSVSLKQTVIEVKTSIIHEPFSNVVMPSERVNT</sequence>
<comment type="subcellular location">
    <subcellularLocation>
        <location evidence="1">Membrane</location>
    </subcellularLocation>
</comment>
<evidence type="ECO:0000313" key="7">
    <source>
        <dbReference type="Proteomes" id="UP000887575"/>
    </source>
</evidence>
<evidence type="ECO:0000256" key="4">
    <source>
        <dbReference type="ARBA" id="ARBA00023136"/>
    </source>
</evidence>
<keyword evidence="4 5" id="KW-0472">Membrane</keyword>
<dbReference type="Gene3D" id="1.20.1070.10">
    <property type="entry name" value="Rhodopsin 7-helix transmembrane proteins"/>
    <property type="match status" value="1"/>
</dbReference>
<dbReference type="Proteomes" id="UP000887575">
    <property type="component" value="Unassembled WGS sequence"/>
</dbReference>
<feature type="domain" description="G-protein coupled receptors family 1 profile" evidence="6">
    <location>
        <begin position="1"/>
        <end position="257"/>
    </location>
</feature>
<evidence type="ECO:0000259" key="6">
    <source>
        <dbReference type="PROSITE" id="PS50262"/>
    </source>
</evidence>
<feature type="transmembrane region" description="Helical" evidence="5">
    <location>
        <begin position="192"/>
        <end position="217"/>
    </location>
</feature>
<dbReference type="WBParaSite" id="MBELARI_LOCUS19095">
    <property type="protein sequence ID" value="MBELARI_LOCUS19095"/>
    <property type="gene ID" value="MBELARI_LOCUS19095"/>
</dbReference>
<keyword evidence="2 5" id="KW-0812">Transmembrane</keyword>
<feature type="transmembrane region" description="Helical" evidence="5">
    <location>
        <begin position="21"/>
        <end position="41"/>
    </location>
</feature>
<organism evidence="7 8">
    <name type="scientific">Mesorhabditis belari</name>
    <dbReference type="NCBI Taxonomy" id="2138241"/>
    <lineage>
        <taxon>Eukaryota</taxon>
        <taxon>Metazoa</taxon>
        <taxon>Ecdysozoa</taxon>
        <taxon>Nematoda</taxon>
        <taxon>Chromadorea</taxon>
        <taxon>Rhabditida</taxon>
        <taxon>Rhabditina</taxon>
        <taxon>Rhabditomorpha</taxon>
        <taxon>Rhabditoidea</taxon>
        <taxon>Rhabditidae</taxon>
        <taxon>Mesorhabditinae</taxon>
        <taxon>Mesorhabditis</taxon>
    </lineage>
</organism>
<feature type="transmembrane region" description="Helical" evidence="5">
    <location>
        <begin position="223"/>
        <end position="245"/>
    </location>
</feature>
<evidence type="ECO:0000313" key="8">
    <source>
        <dbReference type="WBParaSite" id="MBELARI_LOCUS19095"/>
    </source>
</evidence>
<feature type="transmembrane region" description="Helical" evidence="5">
    <location>
        <begin position="101"/>
        <end position="121"/>
    </location>
</feature>
<name>A0AAF3EY11_9BILA</name>
<feature type="transmembrane region" description="Helical" evidence="5">
    <location>
        <begin position="149"/>
        <end position="171"/>
    </location>
</feature>
<feature type="transmembrane region" description="Helical" evidence="5">
    <location>
        <begin position="61"/>
        <end position="81"/>
    </location>
</feature>
<evidence type="ECO:0000256" key="3">
    <source>
        <dbReference type="ARBA" id="ARBA00022989"/>
    </source>
</evidence>
<keyword evidence="7" id="KW-1185">Reference proteome</keyword>
<dbReference type="AlphaFoldDB" id="A0AAF3EY11"/>